<dbReference type="PANTHER" id="PTHR43434">
    <property type="entry name" value="PHOSPHOGLYCOLATE PHOSPHATASE"/>
    <property type="match status" value="1"/>
</dbReference>
<dbReference type="PANTHER" id="PTHR43434:SF1">
    <property type="entry name" value="PHOSPHOGLYCOLATE PHOSPHATASE"/>
    <property type="match status" value="1"/>
</dbReference>
<accession>A0A7H8TC26</accession>
<evidence type="ECO:0000313" key="2">
    <source>
        <dbReference type="Proteomes" id="UP000509418"/>
    </source>
</evidence>
<reference evidence="1 2" key="1">
    <citation type="submission" date="2020-06" db="EMBL/GenBank/DDBJ databases">
        <title>Genome mining for natural products.</title>
        <authorList>
            <person name="Zhang B."/>
            <person name="Shi J."/>
            <person name="Ge H."/>
        </authorList>
    </citation>
    <scope>NUCLEOTIDE SEQUENCE [LARGE SCALE GENOMIC DNA]</scope>
    <source>
        <strain evidence="1 2">NA02069</strain>
    </source>
</reference>
<dbReference type="GO" id="GO:0008967">
    <property type="term" value="F:phosphoglycolate phosphatase activity"/>
    <property type="evidence" value="ECO:0007669"/>
    <property type="project" value="TreeGrafter"/>
</dbReference>
<dbReference type="SUPFAM" id="SSF56784">
    <property type="entry name" value="HAD-like"/>
    <property type="match status" value="1"/>
</dbReference>
<dbReference type="Proteomes" id="UP000509418">
    <property type="component" value="Chromosome"/>
</dbReference>
<dbReference type="Pfam" id="PF00702">
    <property type="entry name" value="Hydrolase"/>
    <property type="match status" value="1"/>
</dbReference>
<dbReference type="InterPro" id="IPR036412">
    <property type="entry name" value="HAD-like_sf"/>
</dbReference>
<dbReference type="InterPro" id="IPR023214">
    <property type="entry name" value="HAD_sf"/>
</dbReference>
<dbReference type="AlphaFoldDB" id="A0A7H8TC26"/>
<dbReference type="InterPro" id="IPR050155">
    <property type="entry name" value="HAD-like_hydrolase_sf"/>
</dbReference>
<dbReference type="GO" id="GO:0005829">
    <property type="term" value="C:cytosol"/>
    <property type="evidence" value="ECO:0007669"/>
    <property type="project" value="TreeGrafter"/>
</dbReference>
<gene>
    <name evidence="1" type="ORF">HUT05_26270</name>
</gene>
<sequence>MTTTCTTYDGHGDLDTLRDVLGRADAVLLDFDGPVCDLFRGACTAYIADEVKERARLEWGRLDAGVRDCADSHGVLRCLADMAVRRTGDHRGTRLSWADGIVTRHEYKAVGQAVPTPGARELVRTLAGLGKAQVIVSNNSAGPVREYLEQQGLLHHFSAVLGRDPEDPHLMKPHPDVVTRALTELGGPSPSRTLLIGDQLTDLIAARAAKVPFLGFTRDKKTEALMRDEGARDVVGSFEPVMRALSVPVSC</sequence>
<evidence type="ECO:0000313" key="1">
    <source>
        <dbReference type="EMBL" id="QKZ20538.1"/>
    </source>
</evidence>
<dbReference type="Gene3D" id="3.40.50.1000">
    <property type="entry name" value="HAD superfamily/HAD-like"/>
    <property type="match status" value="1"/>
</dbReference>
<dbReference type="RefSeq" id="WP_176576519.1">
    <property type="nucleotide sequence ID" value="NZ_CBDRGH010000044.1"/>
</dbReference>
<name>A0A7H8TC26_STRCX</name>
<dbReference type="GO" id="GO:0006281">
    <property type="term" value="P:DNA repair"/>
    <property type="evidence" value="ECO:0007669"/>
    <property type="project" value="TreeGrafter"/>
</dbReference>
<organism evidence="1 2">
    <name type="scientific">Streptomyces chartreusis</name>
    <dbReference type="NCBI Taxonomy" id="1969"/>
    <lineage>
        <taxon>Bacteria</taxon>
        <taxon>Bacillati</taxon>
        <taxon>Actinomycetota</taxon>
        <taxon>Actinomycetes</taxon>
        <taxon>Kitasatosporales</taxon>
        <taxon>Streptomycetaceae</taxon>
        <taxon>Streptomyces</taxon>
    </lineage>
</organism>
<proteinExistence type="predicted"/>
<dbReference type="CDD" id="cd01427">
    <property type="entry name" value="HAD_like"/>
    <property type="match status" value="1"/>
</dbReference>
<keyword evidence="1" id="KW-0378">Hydrolase</keyword>
<protein>
    <submittedName>
        <fullName evidence="1">HAD family hydrolase</fullName>
    </submittedName>
</protein>
<dbReference type="EMBL" id="CP056041">
    <property type="protein sequence ID" value="QKZ20538.1"/>
    <property type="molecule type" value="Genomic_DNA"/>
</dbReference>
<keyword evidence="2" id="KW-1185">Reference proteome</keyword>